<comment type="similarity">
    <text evidence="1 4">Belongs to the SEC5 family.</text>
</comment>
<dbReference type="Pfam" id="PF15469">
    <property type="entry name" value="Sec5"/>
    <property type="match status" value="1"/>
</dbReference>
<feature type="compositionally biased region" description="Polar residues" evidence="6">
    <location>
        <begin position="10"/>
        <end position="19"/>
    </location>
</feature>
<feature type="domain" description="Exocyst complex component EXOC2/Sec5 N-terminal" evidence="7">
    <location>
        <begin position="156"/>
        <end position="1041"/>
    </location>
</feature>
<dbReference type="GO" id="GO:0000145">
    <property type="term" value="C:exocyst"/>
    <property type="evidence" value="ECO:0007669"/>
    <property type="project" value="UniProtKB-UniRule"/>
</dbReference>
<evidence type="ECO:0000256" key="3">
    <source>
        <dbReference type="ARBA" id="ARBA00022483"/>
    </source>
</evidence>
<name>A0AAV5QW04_9ASCO</name>
<sequence>MSYRNRDHQNNPYGGSSDSYEGGRSNGYYYNNSNNGGSNYNNGSRGHLDNYSNPNSHSNDKVSSKNYQNTRETNYKSSSDNVSGTGSASSSLEPDDETLLKYYQLDTLNPTSWNNSTAKEFEYDPADTEDVDKAYEILKSLSDSSTFFVKQIVDEPDPLGYFSSVSRALQEKRIIQSDDDPSKQNYLVGSKSFNPLLFLKHLHDADSFNTLNQSLDFLENSIAEQSQQLRGLIKNEFIRFVKSKSSLDSVFDQIQTSGLLAGGNGIDDHAAKENPLLKLSNNLTMANSKASAIIQPIVDNKRKENNLKSALEMVESNRYLFDLPTTLMKNIENNAYDSLTSNYNKGRDMYFAMMENSISSTSSSLEIATRKLLDRVWEEVQAIVDSYKKDLWEKLADTNSSDNAYVSIISKLLELGVEDNPIVVWINTQFNSLVDGINSNFEKLFENIKATQTHILETINITDITFIYYLQGISKSESSTSTNVDKLNKLSHGLVDCPEIIEMWLIIKKLIDDTIVSSSTKVRQYWNVCELFLNNKIQSTLPKGYKNESAVHLKLASYEKERISKNGEQLIKLVCEGFERFLNTTRDNLSDLSLKTRVNSETQDNYEIKSPQYYGFIPPYANSISTIRYLEKFMTSVFISYNNLGNLNISTKAIETLKASYSRVLKKFIIGICSTWANDVSFFNTLEDYNITNIKKDLVNSNELIVSNVNEAKTNYIKFNDIDSSLTISELILIYQKFVIKNLNDIIFIDNSLGNHNKELIKDHNIKIFTTPNDKFFSSIQNLFLKNLEILLISMMKKVTNENKGETVDSDSEKLMETKTTTLDLYELWTLDNFIELEDRTLGEIIRFYDETFNTRLSKSVGKLDIFASLLPKLQKATFNNYCDLKKQVLSKIIAKGISSTERKSDWNTTVAPKKISNHIYECLTYLVILHSTIAKVSKNLIYTIIHELQNHIATELYDNFKLVPEFSTSGLQQVAIDIQFFKKVFSKNQNFKLGKTSSANLNLIILKVIKTRTDPEMILSSIDTLVENNVQSSKLSFSCFYQSL</sequence>
<evidence type="ECO:0000256" key="6">
    <source>
        <dbReference type="SAM" id="MobiDB-lite"/>
    </source>
</evidence>
<keyword evidence="2 4" id="KW-0813">Transport</keyword>
<comment type="caution">
    <text evidence="8">The sequence shown here is derived from an EMBL/GenBank/DDBJ whole genome shotgun (WGS) entry which is preliminary data.</text>
</comment>
<feature type="coiled-coil region" evidence="5">
    <location>
        <begin position="208"/>
        <end position="235"/>
    </location>
</feature>
<dbReference type="InterPro" id="IPR039481">
    <property type="entry name" value="EXOC2/Sec5_N_dom"/>
</dbReference>
<dbReference type="PANTHER" id="PTHR13043">
    <property type="entry name" value="EXOCYST COMPLEX COMPONENT SEC5"/>
    <property type="match status" value="1"/>
</dbReference>
<dbReference type="Proteomes" id="UP001360560">
    <property type="component" value="Unassembled WGS sequence"/>
</dbReference>
<evidence type="ECO:0000259" key="7">
    <source>
        <dbReference type="Pfam" id="PF15469"/>
    </source>
</evidence>
<feature type="region of interest" description="Disordered" evidence="6">
    <location>
        <begin position="1"/>
        <end position="93"/>
    </location>
</feature>
<accession>A0AAV5QW04</accession>
<dbReference type="RefSeq" id="XP_064855671.1">
    <property type="nucleotide sequence ID" value="XM_064999599.1"/>
</dbReference>
<evidence type="ECO:0000256" key="4">
    <source>
        <dbReference type="RuleBase" id="RU365069"/>
    </source>
</evidence>
<dbReference type="GO" id="GO:0006887">
    <property type="term" value="P:exocytosis"/>
    <property type="evidence" value="ECO:0007669"/>
    <property type="project" value="UniProtKB-KW"/>
</dbReference>
<keyword evidence="3 4" id="KW-0268">Exocytosis</keyword>
<proteinExistence type="inferred from homology"/>
<dbReference type="Gene3D" id="1.20.58.670">
    <property type="entry name" value="Dsl1p vesicle tethering complex, Tip20p subunit, domain D"/>
    <property type="match status" value="1"/>
</dbReference>
<feature type="compositionally biased region" description="Low complexity" evidence="6">
    <location>
        <begin position="22"/>
        <end position="45"/>
    </location>
</feature>
<reference evidence="8 9" key="1">
    <citation type="journal article" date="2023" name="Elife">
        <title>Identification of key yeast species and microbe-microbe interactions impacting larval growth of Drosophila in the wild.</title>
        <authorList>
            <person name="Mure A."/>
            <person name="Sugiura Y."/>
            <person name="Maeda R."/>
            <person name="Honda K."/>
            <person name="Sakurai N."/>
            <person name="Takahashi Y."/>
            <person name="Watada M."/>
            <person name="Katoh T."/>
            <person name="Gotoh A."/>
            <person name="Gotoh Y."/>
            <person name="Taniguchi I."/>
            <person name="Nakamura K."/>
            <person name="Hayashi T."/>
            <person name="Katayama T."/>
            <person name="Uemura T."/>
            <person name="Hattori Y."/>
        </authorList>
    </citation>
    <scope>NUCLEOTIDE SEQUENCE [LARGE SCALE GENOMIC DNA]</scope>
    <source>
        <strain evidence="8 9">SC-9</strain>
    </source>
</reference>
<keyword evidence="5" id="KW-0175">Coiled coil</keyword>
<dbReference type="GO" id="GO:0015031">
    <property type="term" value="P:protein transport"/>
    <property type="evidence" value="ECO:0007669"/>
    <property type="project" value="UniProtKB-KW"/>
</dbReference>
<dbReference type="InterPro" id="IPR042044">
    <property type="entry name" value="EXOC6PINT-1/Sec15/Tip20_C_dom2"/>
</dbReference>
<dbReference type="GeneID" id="90076664"/>
<evidence type="ECO:0000256" key="1">
    <source>
        <dbReference type="ARBA" id="ARBA00010578"/>
    </source>
</evidence>
<dbReference type="InterPro" id="IPR029175">
    <property type="entry name" value="EXOC2/Sec5"/>
</dbReference>
<evidence type="ECO:0000256" key="2">
    <source>
        <dbReference type="ARBA" id="ARBA00022448"/>
    </source>
</evidence>
<comment type="function">
    <text evidence="4">Component of the exocyst complex involved in the docking of exocytic vesicles with fusion sites on the plasma membrane.</text>
</comment>
<comment type="subunit">
    <text evidence="4">Component of the exocyst complex.</text>
</comment>
<organism evidence="8 9">
    <name type="scientific">Saccharomycopsis crataegensis</name>
    <dbReference type="NCBI Taxonomy" id="43959"/>
    <lineage>
        <taxon>Eukaryota</taxon>
        <taxon>Fungi</taxon>
        <taxon>Dikarya</taxon>
        <taxon>Ascomycota</taxon>
        <taxon>Saccharomycotina</taxon>
        <taxon>Saccharomycetes</taxon>
        <taxon>Saccharomycopsidaceae</taxon>
        <taxon>Saccharomycopsis</taxon>
    </lineage>
</organism>
<keyword evidence="9" id="KW-1185">Reference proteome</keyword>
<evidence type="ECO:0000313" key="8">
    <source>
        <dbReference type="EMBL" id="GMM38676.1"/>
    </source>
</evidence>
<evidence type="ECO:0000313" key="9">
    <source>
        <dbReference type="Proteomes" id="UP001360560"/>
    </source>
</evidence>
<gene>
    <name evidence="8" type="ORF">DASC09_060150</name>
</gene>
<dbReference type="EMBL" id="BTFZ01000020">
    <property type="protein sequence ID" value="GMM38676.1"/>
    <property type="molecule type" value="Genomic_DNA"/>
</dbReference>
<evidence type="ECO:0000256" key="5">
    <source>
        <dbReference type="SAM" id="Coils"/>
    </source>
</evidence>
<dbReference type="AlphaFoldDB" id="A0AAV5QW04"/>
<dbReference type="PANTHER" id="PTHR13043:SF1">
    <property type="entry name" value="EXOCYST COMPLEX COMPONENT 2"/>
    <property type="match status" value="1"/>
</dbReference>
<dbReference type="GO" id="GO:0006893">
    <property type="term" value="P:Golgi to plasma membrane transport"/>
    <property type="evidence" value="ECO:0007669"/>
    <property type="project" value="UniProtKB-UniRule"/>
</dbReference>
<feature type="compositionally biased region" description="Polar residues" evidence="6">
    <location>
        <begin position="64"/>
        <end position="92"/>
    </location>
</feature>
<protein>
    <recommendedName>
        <fullName evidence="4">Exocyst complex component SEC5</fullName>
    </recommendedName>
</protein>
<keyword evidence="4" id="KW-0653">Protein transport</keyword>